<comment type="similarity">
    <text evidence="1">Belongs to the peptidase C1 family.</text>
</comment>
<dbReference type="Proteomes" id="UP001620626">
    <property type="component" value="Unassembled WGS sequence"/>
</dbReference>
<name>A0ABD2JWN6_9BILA</name>
<dbReference type="AlphaFoldDB" id="A0ABD2JWN6"/>
<dbReference type="SUPFAM" id="SSF54001">
    <property type="entry name" value="Cysteine proteinases"/>
    <property type="match status" value="1"/>
</dbReference>
<dbReference type="SMART" id="SM00645">
    <property type="entry name" value="Pept_C1"/>
    <property type="match status" value="1"/>
</dbReference>
<dbReference type="PANTHER" id="PTHR12411">
    <property type="entry name" value="CYSTEINE PROTEASE FAMILY C1-RELATED"/>
    <property type="match status" value="1"/>
</dbReference>
<evidence type="ECO:0000313" key="6">
    <source>
        <dbReference type="Proteomes" id="UP001620626"/>
    </source>
</evidence>
<keyword evidence="6" id="KW-1185">Reference proteome</keyword>
<feature type="domain" description="Peptidase C1A papain C-terminal" evidence="4">
    <location>
        <begin position="115"/>
        <end position="382"/>
    </location>
</feature>
<feature type="region of interest" description="Disordered" evidence="2">
    <location>
        <begin position="88"/>
        <end position="111"/>
    </location>
</feature>
<dbReference type="InterPro" id="IPR013128">
    <property type="entry name" value="Peptidase_C1A"/>
</dbReference>
<evidence type="ECO:0000313" key="5">
    <source>
        <dbReference type="EMBL" id="KAL3095042.1"/>
    </source>
</evidence>
<accession>A0ABD2JWN6</accession>
<feature type="chain" id="PRO_5044850111" description="Peptidase C1A papain C-terminal domain-containing protein" evidence="3">
    <location>
        <begin position="31"/>
        <end position="385"/>
    </location>
</feature>
<evidence type="ECO:0000256" key="3">
    <source>
        <dbReference type="SAM" id="SignalP"/>
    </source>
</evidence>
<keyword evidence="3" id="KW-0732">Signal</keyword>
<organism evidence="5 6">
    <name type="scientific">Heterodera trifolii</name>
    <dbReference type="NCBI Taxonomy" id="157864"/>
    <lineage>
        <taxon>Eukaryota</taxon>
        <taxon>Metazoa</taxon>
        <taxon>Ecdysozoa</taxon>
        <taxon>Nematoda</taxon>
        <taxon>Chromadorea</taxon>
        <taxon>Rhabditida</taxon>
        <taxon>Tylenchina</taxon>
        <taxon>Tylenchomorpha</taxon>
        <taxon>Tylenchoidea</taxon>
        <taxon>Heteroderidae</taxon>
        <taxon>Heteroderinae</taxon>
        <taxon>Heterodera</taxon>
    </lineage>
</organism>
<sequence length="385" mass="43421">MAQINNNLLKHAFALFSLIPLIILIAVVLAEKSATNSDNATAEKDIQRMEKLQKAKEYVDKLNEAQNYWTAVVRENFVIMDRKPLKKMANGPIETPKQQQNKTQQRKANESTITLPSKFDAREKWPECADFIGMVTHKGFNGSVSCGAGWAHSAAAVLTDRICIERLKKGIRSYTNHASSFASVQDTMESQSCDCTNGNNAPAAWRWFAETGVVTGTNYSMGLGCKPYIYPPEKNLPVKPIGCRMQCDKQLPFNYRKGKVFKLKGAPTHWEGTDENREEEMMREIMTNGPIQATVDGYYDLLNYGKSSKRINVYVHTNEKSVFAHSLKLIGWGEQTTDKGELVKYWNGVNSFGTDWGLNGLFKWRRGTDECRIESFDINFGTPDV</sequence>
<dbReference type="EMBL" id="JBICBT010000886">
    <property type="protein sequence ID" value="KAL3095042.1"/>
    <property type="molecule type" value="Genomic_DNA"/>
</dbReference>
<gene>
    <name evidence="5" type="ORF">niasHT_023018</name>
</gene>
<dbReference type="Pfam" id="PF00112">
    <property type="entry name" value="Peptidase_C1"/>
    <property type="match status" value="1"/>
</dbReference>
<feature type="signal peptide" evidence="3">
    <location>
        <begin position="1"/>
        <end position="30"/>
    </location>
</feature>
<evidence type="ECO:0000256" key="1">
    <source>
        <dbReference type="ARBA" id="ARBA00008455"/>
    </source>
</evidence>
<reference evidence="5 6" key="1">
    <citation type="submission" date="2024-10" db="EMBL/GenBank/DDBJ databases">
        <authorList>
            <person name="Kim D."/>
        </authorList>
    </citation>
    <scope>NUCLEOTIDE SEQUENCE [LARGE SCALE GENOMIC DNA]</scope>
    <source>
        <strain evidence="5">BH-2024</strain>
    </source>
</reference>
<evidence type="ECO:0000259" key="4">
    <source>
        <dbReference type="SMART" id="SM00645"/>
    </source>
</evidence>
<evidence type="ECO:0000256" key="2">
    <source>
        <dbReference type="SAM" id="MobiDB-lite"/>
    </source>
</evidence>
<dbReference type="Gene3D" id="3.90.70.10">
    <property type="entry name" value="Cysteine proteinases"/>
    <property type="match status" value="1"/>
</dbReference>
<proteinExistence type="inferred from homology"/>
<comment type="caution">
    <text evidence="5">The sequence shown here is derived from an EMBL/GenBank/DDBJ whole genome shotgun (WGS) entry which is preliminary data.</text>
</comment>
<dbReference type="InterPro" id="IPR038765">
    <property type="entry name" value="Papain-like_cys_pep_sf"/>
</dbReference>
<dbReference type="InterPro" id="IPR000668">
    <property type="entry name" value="Peptidase_C1A_C"/>
</dbReference>
<protein>
    <recommendedName>
        <fullName evidence="4">Peptidase C1A papain C-terminal domain-containing protein</fullName>
    </recommendedName>
</protein>